<evidence type="ECO:0000313" key="3">
    <source>
        <dbReference type="Proteomes" id="UP000189835"/>
    </source>
</evidence>
<protein>
    <recommendedName>
        <fullName evidence="1">HNH nuclease domain-containing protein</fullName>
    </recommendedName>
</protein>
<proteinExistence type="predicted"/>
<dbReference type="AlphaFoldDB" id="A0A1V4BPB4"/>
<feature type="domain" description="HNH nuclease" evidence="1">
    <location>
        <begin position="51"/>
        <end position="104"/>
    </location>
</feature>
<dbReference type="EMBL" id="MVGR01000005">
    <property type="protein sequence ID" value="OPF15952.1"/>
    <property type="molecule type" value="Genomic_DNA"/>
</dbReference>
<dbReference type="SMART" id="SM00507">
    <property type="entry name" value="HNHc"/>
    <property type="match status" value="1"/>
</dbReference>
<accession>A0A1V4BPB4</accession>
<reference evidence="2 3" key="1">
    <citation type="submission" date="2017-02" db="EMBL/GenBank/DDBJ databases">
        <title>Genome sequence of Microcystis aeruginosa KW.</title>
        <authorList>
            <person name="Oh H.-M."/>
            <person name="Ahn C.-Y."/>
            <person name="Jeong H."/>
            <person name="Srivastava A."/>
            <person name="Lee H.-G."/>
            <person name="Kang S.-R."/>
        </authorList>
    </citation>
    <scope>NUCLEOTIDE SEQUENCE [LARGE SCALE GENOMIC DNA]</scope>
    <source>
        <strain evidence="2 3">KW</strain>
    </source>
</reference>
<dbReference type="CDD" id="cd00085">
    <property type="entry name" value="HNHc"/>
    <property type="match status" value="1"/>
</dbReference>
<dbReference type="GO" id="GO:0008270">
    <property type="term" value="F:zinc ion binding"/>
    <property type="evidence" value="ECO:0007669"/>
    <property type="project" value="InterPro"/>
</dbReference>
<gene>
    <name evidence="2" type="ORF">B1L04_26560</name>
</gene>
<dbReference type="GO" id="GO:0003676">
    <property type="term" value="F:nucleic acid binding"/>
    <property type="evidence" value="ECO:0007669"/>
    <property type="project" value="InterPro"/>
</dbReference>
<evidence type="ECO:0000259" key="1">
    <source>
        <dbReference type="SMART" id="SM00507"/>
    </source>
</evidence>
<dbReference type="Proteomes" id="UP000189835">
    <property type="component" value="Unassembled WGS sequence"/>
</dbReference>
<organism evidence="2 3">
    <name type="scientific">Microcystis aeruginosa KW</name>
    <dbReference type="NCBI Taxonomy" id="1960155"/>
    <lineage>
        <taxon>Bacteria</taxon>
        <taxon>Bacillati</taxon>
        <taxon>Cyanobacteriota</taxon>
        <taxon>Cyanophyceae</taxon>
        <taxon>Oscillatoriophycideae</taxon>
        <taxon>Chroococcales</taxon>
        <taxon>Microcystaceae</taxon>
        <taxon>Microcystis</taxon>
    </lineage>
</organism>
<dbReference type="InterPro" id="IPR002711">
    <property type="entry name" value="HNH"/>
</dbReference>
<dbReference type="RefSeq" id="WP_079209926.1">
    <property type="nucleotide sequence ID" value="NZ_MVGR01000005.1"/>
</dbReference>
<dbReference type="InterPro" id="IPR003615">
    <property type="entry name" value="HNH_nuc"/>
</dbReference>
<dbReference type="Pfam" id="PF01844">
    <property type="entry name" value="HNH"/>
    <property type="match status" value="1"/>
</dbReference>
<sequence>MNESENLFKFNLDLDKWLQKVAKKSQQLEDKRDPRKQFELWRSSLDGQTWKRQQYIKQQEKCADCQQKIRLKGSHIDHIKPIANHPDLALDLNNLRLTCSHCNLSKGIKT</sequence>
<evidence type="ECO:0000313" key="2">
    <source>
        <dbReference type="EMBL" id="OPF15952.1"/>
    </source>
</evidence>
<dbReference type="Gene3D" id="1.10.30.50">
    <property type="match status" value="1"/>
</dbReference>
<name>A0A1V4BPB4_MICAE</name>
<comment type="caution">
    <text evidence="2">The sequence shown here is derived from an EMBL/GenBank/DDBJ whole genome shotgun (WGS) entry which is preliminary data.</text>
</comment>
<dbReference type="GO" id="GO:0004519">
    <property type="term" value="F:endonuclease activity"/>
    <property type="evidence" value="ECO:0007669"/>
    <property type="project" value="InterPro"/>
</dbReference>